<name>A0A653BK21_CALMS</name>
<proteinExistence type="predicted"/>
<feature type="transmembrane region" description="Helical" evidence="1">
    <location>
        <begin position="32"/>
        <end position="50"/>
    </location>
</feature>
<evidence type="ECO:0000313" key="3">
    <source>
        <dbReference type="Proteomes" id="UP000410492"/>
    </source>
</evidence>
<sequence>MVPDTLSIRSFISGLSTFVNLAANRCYNIRMYFYYVIIQFWFTFKCLITVNTSTTNYITSYLGM</sequence>
<keyword evidence="3" id="KW-1185">Reference proteome</keyword>
<organism evidence="2 3">
    <name type="scientific">Callosobruchus maculatus</name>
    <name type="common">Southern cowpea weevil</name>
    <name type="synonym">Pulse bruchid</name>
    <dbReference type="NCBI Taxonomy" id="64391"/>
    <lineage>
        <taxon>Eukaryota</taxon>
        <taxon>Metazoa</taxon>
        <taxon>Ecdysozoa</taxon>
        <taxon>Arthropoda</taxon>
        <taxon>Hexapoda</taxon>
        <taxon>Insecta</taxon>
        <taxon>Pterygota</taxon>
        <taxon>Neoptera</taxon>
        <taxon>Endopterygota</taxon>
        <taxon>Coleoptera</taxon>
        <taxon>Polyphaga</taxon>
        <taxon>Cucujiformia</taxon>
        <taxon>Chrysomeloidea</taxon>
        <taxon>Chrysomelidae</taxon>
        <taxon>Bruchinae</taxon>
        <taxon>Bruchini</taxon>
        <taxon>Callosobruchus</taxon>
    </lineage>
</organism>
<dbReference type="Proteomes" id="UP000410492">
    <property type="component" value="Unassembled WGS sequence"/>
</dbReference>
<reference evidence="2 3" key="1">
    <citation type="submission" date="2019-01" db="EMBL/GenBank/DDBJ databases">
        <authorList>
            <person name="Sayadi A."/>
        </authorList>
    </citation>
    <scope>NUCLEOTIDE SEQUENCE [LARGE SCALE GENOMIC DNA]</scope>
</reference>
<keyword evidence="1" id="KW-0472">Membrane</keyword>
<keyword evidence="1" id="KW-0812">Transmembrane</keyword>
<feature type="non-terminal residue" evidence="2">
    <location>
        <position position="64"/>
    </location>
</feature>
<dbReference type="AlphaFoldDB" id="A0A653BK21"/>
<dbReference type="EMBL" id="CAACVG010001960">
    <property type="protein sequence ID" value="VEN35892.1"/>
    <property type="molecule type" value="Genomic_DNA"/>
</dbReference>
<protein>
    <submittedName>
        <fullName evidence="2">Uncharacterized protein</fullName>
    </submittedName>
</protein>
<keyword evidence="1" id="KW-1133">Transmembrane helix</keyword>
<evidence type="ECO:0000313" key="2">
    <source>
        <dbReference type="EMBL" id="VEN35892.1"/>
    </source>
</evidence>
<evidence type="ECO:0000256" key="1">
    <source>
        <dbReference type="SAM" id="Phobius"/>
    </source>
</evidence>
<gene>
    <name evidence="2" type="ORF">CALMAC_LOCUS1677</name>
</gene>
<accession>A0A653BK21</accession>